<dbReference type="EMBL" id="KV876061">
    <property type="protein sequence ID" value="RZR73932.1"/>
    <property type="molecule type" value="Genomic_DNA"/>
</dbReference>
<proteinExistence type="predicted"/>
<feature type="region of interest" description="Disordered" evidence="1">
    <location>
        <begin position="70"/>
        <end position="105"/>
    </location>
</feature>
<gene>
    <name evidence="2" type="ORF">BHM03_00029963</name>
</gene>
<evidence type="ECO:0000313" key="2">
    <source>
        <dbReference type="EMBL" id="RZR73932.1"/>
    </source>
</evidence>
<dbReference type="AlphaFoldDB" id="A0A445MI33"/>
<name>A0A445MI33_ENSVE</name>
<protein>
    <submittedName>
        <fullName evidence="2">Uncharacterized protein</fullName>
    </submittedName>
</protein>
<organism evidence="2">
    <name type="scientific">Ensete ventricosum</name>
    <name type="common">Abyssinian banana</name>
    <name type="synonym">Musa ensete</name>
    <dbReference type="NCBI Taxonomy" id="4639"/>
    <lineage>
        <taxon>Eukaryota</taxon>
        <taxon>Viridiplantae</taxon>
        <taxon>Streptophyta</taxon>
        <taxon>Embryophyta</taxon>
        <taxon>Tracheophyta</taxon>
        <taxon>Spermatophyta</taxon>
        <taxon>Magnoliopsida</taxon>
        <taxon>Liliopsida</taxon>
        <taxon>Zingiberales</taxon>
        <taxon>Musaceae</taxon>
        <taxon>Ensete</taxon>
    </lineage>
</organism>
<feature type="compositionally biased region" description="Basic residues" evidence="1">
    <location>
        <begin position="72"/>
        <end position="86"/>
    </location>
</feature>
<sequence length="105" mass="12073">MIKKTHLCFAQSWWHHRTEVLPEVPSGGNKCLIHLPTDHRTHNQSSRCLVLHLHLHHVLRPWKAEKEVGGALKKRSQCRRRRRRTTGHGGGGGRDHVSTGSLFLR</sequence>
<dbReference type="Proteomes" id="UP000290560">
    <property type="component" value="Unassembled WGS sequence"/>
</dbReference>
<reference evidence="2" key="1">
    <citation type="journal article" date="2018" name="Data Brief">
        <title>Genome sequence data from 17 accessions of Ensete ventricosum, a staple food crop for millions in Ethiopia.</title>
        <authorList>
            <person name="Yemataw Z."/>
            <person name="Muzemil S."/>
            <person name="Ambachew D."/>
            <person name="Tripathi L."/>
            <person name="Tesfaye K."/>
            <person name="Chala A."/>
            <person name="Farbos A."/>
            <person name="O'Neill P."/>
            <person name="Moore K."/>
            <person name="Grant M."/>
            <person name="Studholme D.J."/>
        </authorList>
    </citation>
    <scope>NUCLEOTIDE SEQUENCE [LARGE SCALE GENOMIC DNA]</scope>
    <source>
        <tissue evidence="2">Leaf</tissue>
    </source>
</reference>
<evidence type="ECO:0000256" key="1">
    <source>
        <dbReference type="SAM" id="MobiDB-lite"/>
    </source>
</evidence>
<accession>A0A445MI33</accession>